<keyword evidence="1 4" id="KW-0413">Isomerase</keyword>
<dbReference type="GO" id="GO:0008761">
    <property type="term" value="F:UDP-N-acetylglucosamine 2-epimerase activity"/>
    <property type="evidence" value="ECO:0007669"/>
    <property type="project" value="UniProtKB-EC"/>
</dbReference>
<dbReference type="SUPFAM" id="SSF53756">
    <property type="entry name" value="UDP-Glycosyltransferase/glycogen phosphorylase"/>
    <property type="match status" value="1"/>
</dbReference>
<evidence type="ECO:0000256" key="4">
    <source>
        <dbReference type="RuleBase" id="RU003513"/>
    </source>
</evidence>
<name>A0ABS8GJN6_9MICC</name>
<evidence type="ECO:0000313" key="7">
    <source>
        <dbReference type="Proteomes" id="UP001139168"/>
    </source>
</evidence>
<proteinExistence type="inferred from homology"/>
<evidence type="ECO:0000259" key="5">
    <source>
        <dbReference type="Pfam" id="PF02350"/>
    </source>
</evidence>
<dbReference type="CDD" id="cd03786">
    <property type="entry name" value="GTB_UDP-GlcNAc_2-Epimerase"/>
    <property type="match status" value="1"/>
</dbReference>
<evidence type="ECO:0000256" key="3">
    <source>
        <dbReference type="ARBA" id="ARBA00038858"/>
    </source>
</evidence>
<protein>
    <recommendedName>
        <fullName evidence="3">UDP-N-acetylglucosamine 2-epimerase (non-hydrolyzing)</fullName>
        <ecNumber evidence="3">5.1.3.14</ecNumber>
    </recommendedName>
</protein>
<dbReference type="PANTHER" id="PTHR43174:SF2">
    <property type="entry name" value="UDP-N-ACETYLGLUCOSAMINE 2-EPIMERASE"/>
    <property type="match status" value="1"/>
</dbReference>
<feature type="domain" description="UDP-N-acetylglucosamine 2-epimerase" evidence="5">
    <location>
        <begin position="23"/>
        <end position="366"/>
    </location>
</feature>
<reference evidence="6" key="1">
    <citation type="submission" date="2021-10" db="EMBL/GenBank/DDBJ databases">
        <title>Novel species in genus Arthrobacter.</title>
        <authorList>
            <person name="Liu Y."/>
        </authorList>
    </citation>
    <scope>NUCLEOTIDE SEQUENCE</scope>
    <source>
        <strain evidence="6">Zg-Y786</strain>
    </source>
</reference>
<dbReference type="PANTHER" id="PTHR43174">
    <property type="entry name" value="UDP-N-ACETYLGLUCOSAMINE 2-EPIMERASE"/>
    <property type="match status" value="1"/>
</dbReference>
<sequence length="384" mass="41305">MPVVMPIYGTRPEAIKMAPIVAALKKSDVLDCFVTVTGQHRSMLDQVNNLFGIEPDHDLNIFEHGQSLNGILARTIDGLEKLFTVNRPDAVIVQGDTTTSTAAAMAAFYHGIPVVHLEAGLRSGDPSSPFPEEGNRKITSQIASLHLAPTEGSRQNLLAENISPENIVVTGNTVIDALLATVEKNIPFVDPVLEDLAASGRKILLVTTHRRENQGEGMQGIGRALARIAAAEPDLTIVLPIHANPVVREAVLPHLEGLANVLITEPLEYGEFTRLLSLAHIILTDSGGVQEEAPSLGVPVLVMRENTERPEAVEAGVVKLIGTDEDRIVAEVGLLLHDQESFSSMSEAMNPYGDGTAAERSVAVLERLVLKRSTERCRSTGCLK</sequence>
<evidence type="ECO:0000256" key="2">
    <source>
        <dbReference type="ARBA" id="ARBA00038209"/>
    </source>
</evidence>
<dbReference type="InterPro" id="IPR003331">
    <property type="entry name" value="UDP_GlcNAc_Epimerase_2_dom"/>
</dbReference>
<dbReference type="RefSeq" id="WP_227890262.1">
    <property type="nucleotide sequence ID" value="NZ_JAJFZQ010000003.1"/>
</dbReference>
<keyword evidence="7" id="KW-1185">Reference proteome</keyword>
<comment type="similarity">
    <text evidence="2 4">Belongs to the UDP-N-acetylglucosamine 2-epimerase family.</text>
</comment>
<dbReference type="Proteomes" id="UP001139168">
    <property type="component" value="Unassembled WGS sequence"/>
</dbReference>
<evidence type="ECO:0000313" key="6">
    <source>
        <dbReference type="EMBL" id="MCC3265458.1"/>
    </source>
</evidence>
<gene>
    <name evidence="6" type="primary">wecB</name>
    <name evidence="6" type="ORF">LJ752_05290</name>
</gene>
<dbReference type="Gene3D" id="3.40.50.2000">
    <property type="entry name" value="Glycogen Phosphorylase B"/>
    <property type="match status" value="2"/>
</dbReference>
<dbReference type="NCBIfam" id="TIGR00236">
    <property type="entry name" value="wecB"/>
    <property type="match status" value="1"/>
</dbReference>
<dbReference type="EMBL" id="JAJFZQ010000003">
    <property type="protein sequence ID" value="MCC3265458.1"/>
    <property type="molecule type" value="Genomic_DNA"/>
</dbReference>
<dbReference type="EC" id="5.1.3.14" evidence="3"/>
<organism evidence="6 7">
    <name type="scientific">Arthrobacter gengyunqii</name>
    <dbReference type="NCBI Taxonomy" id="2886940"/>
    <lineage>
        <taxon>Bacteria</taxon>
        <taxon>Bacillati</taxon>
        <taxon>Actinomycetota</taxon>
        <taxon>Actinomycetes</taxon>
        <taxon>Micrococcales</taxon>
        <taxon>Micrococcaceae</taxon>
        <taxon>Arthrobacter</taxon>
    </lineage>
</organism>
<comment type="caution">
    <text evidence="6">The sequence shown here is derived from an EMBL/GenBank/DDBJ whole genome shotgun (WGS) entry which is preliminary data.</text>
</comment>
<dbReference type="Pfam" id="PF02350">
    <property type="entry name" value="Epimerase_2"/>
    <property type="match status" value="1"/>
</dbReference>
<dbReference type="InterPro" id="IPR029767">
    <property type="entry name" value="WecB-like"/>
</dbReference>
<evidence type="ECO:0000256" key="1">
    <source>
        <dbReference type="ARBA" id="ARBA00023235"/>
    </source>
</evidence>
<accession>A0ABS8GJN6</accession>